<dbReference type="OrthoDB" id="409948at2759"/>
<dbReference type="AlphaFoldDB" id="A0A1J8R3I4"/>
<protein>
    <recommendedName>
        <fullName evidence="8">Mitochondrial carrier protein</fullName>
    </recommendedName>
</protein>
<name>A0A1J8R3I4_9AGAM</name>
<proteinExistence type="predicted"/>
<dbReference type="GO" id="GO:0016020">
    <property type="term" value="C:membrane"/>
    <property type="evidence" value="ECO:0007669"/>
    <property type="project" value="UniProtKB-SubCell"/>
</dbReference>
<evidence type="ECO:0000256" key="5">
    <source>
        <dbReference type="SAM" id="Phobius"/>
    </source>
</evidence>
<dbReference type="STRING" id="180088.A0A1J8R3I4"/>
<dbReference type="InterPro" id="IPR023395">
    <property type="entry name" value="MCP_dom_sf"/>
</dbReference>
<organism evidence="6 7">
    <name type="scientific">Rhizopogon vesiculosus</name>
    <dbReference type="NCBI Taxonomy" id="180088"/>
    <lineage>
        <taxon>Eukaryota</taxon>
        <taxon>Fungi</taxon>
        <taxon>Dikarya</taxon>
        <taxon>Basidiomycota</taxon>
        <taxon>Agaricomycotina</taxon>
        <taxon>Agaricomycetes</taxon>
        <taxon>Agaricomycetidae</taxon>
        <taxon>Boletales</taxon>
        <taxon>Suillineae</taxon>
        <taxon>Rhizopogonaceae</taxon>
        <taxon>Rhizopogon</taxon>
    </lineage>
</organism>
<dbReference type="SUPFAM" id="SSF103506">
    <property type="entry name" value="Mitochondrial carrier"/>
    <property type="match status" value="1"/>
</dbReference>
<dbReference type="PANTHER" id="PTHR47567">
    <property type="entry name" value="MITOCHONDRIAL SUBSTRATE/SOLUTE CARRIER"/>
    <property type="match status" value="1"/>
</dbReference>
<gene>
    <name evidence="6" type="ORF">AZE42_06578</name>
</gene>
<dbReference type="EMBL" id="LVVM01002647">
    <property type="protein sequence ID" value="OJA16330.1"/>
    <property type="molecule type" value="Genomic_DNA"/>
</dbReference>
<keyword evidence="4 5" id="KW-0472">Membrane</keyword>
<dbReference type="Proteomes" id="UP000183567">
    <property type="component" value="Unassembled WGS sequence"/>
</dbReference>
<keyword evidence="2 5" id="KW-0812">Transmembrane</keyword>
<evidence type="ECO:0000313" key="6">
    <source>
        <dbReference type="EMBL" id="OJA16330.1"/>
    </source>
</evidence>
<evidence type="ECO:0000313" key="7">
    <source>
        <dbReference type="Proteomes" id="UP000183567"/>
    </source>
</evidence>
<evidence type="ECO:0008006" key="8">
    <source>
        <dbReference type="Google" id="ProtNLM"/>
    </source>
</evidence>
<comment type="subcellular location">
    <subcellularLocation>
        <location evidence="1">Membrane</location>
    </subcellularLocation>
</comment>
<feature type="transmembrane region" description="Helical" evidence="5">
    <location>
        <begin position="12"/>
        <end position="40"/>
    </location>
</feature>
<dbReference type="PANTHER" id="PTHR47567:SF1">
    <property type="entry name" value="NAD-DEPENDENT EPIMERASE_DEHYDRATASE DOMAIN-CONTAINING PROTEIN"/>
    <property type="match status" value="1"/>
</dbReference>
<evidence type="ECO:0000256" key="4">
    <source>
        <dbReference type="ARBA" id="ARBA00023136"/>
    </source>
</evidence>
<reference evidence="6 7" key="1">
    <citation type="submission" date="2016-03" db="EMBL/GenBank/DDBJ databases">
        <title>Comparative genomics of the ectomycorrhizal sister species Rhizopogon vinicolor and Rhizopogon vesiculosus (Basidiomycota: Boletales) reveals a divergence of the mating type B locus.</title>
        <authorList>
            <person name="Mujic A.B."/>
            <person name="Kuo A."/>
            <person name="Tritt A."/>
            <person name="Lipzen A."/>
            <person name="Chen C."/>
            <person name="Johnson J."/>
            <person name="Sharma A."/>
            <person name="Barry K."/>
            <person name="Grigoriev I.V."/>
            <person name="Spatafora J.W."/>
        </authorList>
    </citation>
    <scope>NUCLEOTIDE SEQUENCE [LARGE SCALE GENOMIC DNA]</scope>
    <source>
        <strain evidence="6 7">AM-OR11-056</strain>
    </source>
</reference>
<evidence type="ECO:0000256" key="3">
    <source>
        <dbReference type="ARBA" id="ARBA00022989"/>
    </source>
</evidence>
<evidence type="ECO:0000256" key="1">
    <source>
        <dbReference type="ARBA" id="ARBA00004370"/>
    </source>
</evidence>
<comment type="caution">
    <text evidence="6">The sequence shown here is derived from an EMBL/GenBank/DDBJ whole genome shotgun (WGS) entry which is preliminary data.</text>
</comment>
<keyword evidence="7" id="KW-1185">Reference proteome</keyword>
<evidence type="ECO:0000256" key="2">
    <source>
        <dbReference type="ARBA" id="ARBA00022692"/>
    </source>
</evidence>
<sequence length="285" mass="31561">MGSVISAIYGDIAAVVSAIAKVIMFFHVLTLVLIEVVLTADLNLGGGLSGAAGKFVMVQFIGPCHNSDVLAAMVLALIPLRTIMNYQYRYGVTMTQAIKVLYADGGWTRYYQGLTAALVLGPVSRFGETAANAGIIAFFESNNTAVLTIMQIQGEELCHLLHVAQCFRYCRYNIYRSLPNKYSTLRFIPSSPILLQWNSCVPQSSDMQHRLFLTPFQILFAKSHHRVNGARIGYIEAVYAVIEADGIKGLFGRGLKTRILVNGLQGTMFSMLWKLFSDMWNEKIN</sequence>
<accession>A0A1J8R3I4</accession>
<keyword evidence="3 5" id="KW-1133">Transmembrane helix</keyword>